<dbReference type="RefSeq" id="WP_077339649.1">
    <property type="nucleotide sequence ID" value="NZ_CP019605.1"/>
</dbReference>
<dbReference type="GO" id="GO:0003700">
    <property type="term" value="F:DNA-binding transcription factor activity"/>
    <property type="evidence" value="ECO:0007669"/>
    <property type="project" value="TreeGrafter"/>
</dbReference>
<name>A0A1Q2CBR9_9ACTN</name>
<gene>
    <name evidence="1" type="ORF">RPIT_00895</name>
</gene>
<dbReference type="Pfam" id="PF00356">
    <property type="entry name" value="LacI"/>
    <property type="match status" value="1"/>
</dbReference>
<sequence>MTPAANSARPTIYDVAREAGVSKSLVSLVLNDSPLVAPAKHAAVMAAIDKLGYRKSRAAANLASRRTKTVGLIIDDFQNPSFVDVLRGLRSALGPHGFHVAIREQQADDSSAVEGFLDSQVDALVIAAEPGRDLPDLGVPTVLEGTRLHDVDGADHVSSDQALGVRLLMQHLRSLGHIRIGHVTGLGGAAAERREAYAKFMASIGEAPRIAGEGNPTNEDGGYDGAVELLRSHPDVSAVFAANDAMALGVRAALREVGREVPADAALIGYDNSQFARSRFLDLTTVDNRGVDVGLACGEAILRRLSDPAAPPTSVTIPSRLVVRSSSASAPP</sequence>
<dbReference type="AlphaFoldDB" id="A0A1Q2CBR9"/>
<dbReference type="KEGG" id="tfl:RPIT_00895"/>
<dbReference type="STRING" id="1610493.RPIT_00895"/>
<dbReference type="OrthoDB" id="3258243at2"/>
<evidence type="ECO:0000313" key="1">
    <source>
        <dbReference type="EMBL" id="AQP43554.1"/>
    </source>
</evidence>
<dbReference type="InterPro" id="IPR010982">
    <property type="entry name" value="Lambda_DNA-bd_dom_sf"/>
</dbReference>
<evidence type="ECO:0000313" key="2">
    <source>
        <dbReference type="Proteomes" id="UP000188324"/>
    </source>
</evidence>
<dbReference type="CDD" id="cd01392">
    <property type="entry name" value="HTH_LacI"/>
    <property type="match status" value="1"/>
</dbReference>
<dbReference type="SUPFAM" id="SSF53822">
    <property type="entry name" value="Periplasmic binding protein-like I"/>
    <property type="match status" value="1"/>
</dbReference>
<dbReference type="InterPro" id="IPR028082">
    <property type="entry name" value="Peripla_BP_I"/>
</dbReference>
<organism evidence="1 2">
    <name type="scientific">Tessaracoccus flavus</name>
    <dbReference type="NCBI Taxonomy" id="1610493"/>
    <lineage>
        <taxon>Bacteria</taxon>
        <taxon>Bacillati</taxon>
        <taxon>Actinomycetota</taxon>
        <taxon>Actinomycetes</taxon>
        <taxon>Propionibacteriales</taxon>
        <taxon>Propionibacteriaceae</taxon>
        <taxon>Tessaracoccus</taxon>
    </lineage>
</organism>
<dbReference type="SMART" id="SM00354">
    <property type="entry name" value="HTH_LACI"/>
    <property type="match status" value="1"/>
</dbReference>
<reference evidence="1 2" key="1">
    <citation type="journal article" date="2016" name="Int. J. Syst. Evol. Microbiol.">
        <title>Tessaracoccus flavus sp. nov., isolated from the drainage system of a lindane-producing factory.</title>
        <authorList>
            <person name="Kumari R."/>
            <person name="Singh P."/>
            <person name="Schumann P."/>
            <person name="Lal R."/>
        </authorList>
    </citation>
    <scope>NUCLEOTIDE SEQUENCE [LARGE SCALE GENOMIC DNA]</scope>
    <source>
        <strain evidence="1 2">RP1T</strain>
    </source>
</reference>
<dbReference type="PANTHER" id="PTHR30146:SF109">
    <property type="entry name" value="HTH-TYPE TRANSCRIPTIONAL REGULATOR GALS"/>
    <property type="match status" value="1"/>
</dbReference>
<dbReference type="Pfam" id="PF13377">
    <property type="entry name" value="Peripla_BP_3"/>
    <property type="match status" value="1"/>
</dbReference>
<dbReference type="PROSITE" id="PS50932">
    <property type="entry name" value="HTH_LACI_2"/>
    <property type="match status" value="1"/>
</dbReference>
<dbReference type="GO" id="GO:0000976">
    <property type="term" value="F:transcription cis-regulatory region binding"/>
    <property type="evidence" value="ECO:0007669"/>
    <property type="project" value="TreeGrafter"/>
</dbReference>
<protein>
    <submittedName>
        <fullName evidence="1">Uncharacterized protein</fullName>
    </submittedName>
</protein>
<dbReference type="InterPro" id="IPR000843">
    <property type="entry name" value="HTH_LacI"/>
</dbReference>
<dbReference type="Gene3D" id="1.10.260.40">
    <property type="entry name" value="lambda repressor-like DNA-binding domains"/>
    <property type="match status" value="1"/>
</dbReference>
<dbReference type="SUPFAM" id="SSF47413">
    <property type="entry name" value="lambda repressor-like DNA-binding domains"/>
    <property type="match status" value="1"/>
</dbReference>
<keyword evidence="2" id="KW-1185">Reference proteome</keyword>
<dbReference type="Gene3D" id="3.40.50.2300">
    <property type="match status" value="2"/>
</dbReference>
<proteinExistence type="predicted"/>
<dbReference type="CDD" id="cd06267">
    <property type="entry name" value="PBP1_LacI_sugar_binding-like"/>
    <property type="match status" value="1"/>
</dbReference>
<dbReference type="Proteomes" id="UP000188324">
    <property type="component" value="Chromosome"/>
</dbReference>
<dbReference type="EMBL" id="CP019605">
    <property type="protein sequence ID" value="AQP43554.1"/>
    <property type="molecule type" value="Genomic_DNA"/>
</dbReference>
<accession>A0A1Q2CBR9</accession>
<dbReference type="PANTHER" id="PTHR30146">
    <property type="entry name" value="LACI-RELATED TRANSCRIPTIONAL REPRESSOR"/>
    <property type="match status" value="1"/>
</dbReference>
<dbReference type="InterPro" id="IPR046335">
    <property type="entry name" value="LacI/GalR-like_sensor"/>
</dbReference>